<protein>
    <recommendedName>
        <fullName evidence="5">Homeobox domain-containing protein</fullName>
    </recommendedName>
</protein>
<evidence type="ECO:0000313" key="3">
    <source>
        <dbReference type="EMBL" id="TKR60055.1"/>
    </source>
</evidence>
<proteinExistence type="predicted"/>
<dbReference type="EMBL" id="AZBU02000012">
    <property type="protein sequence ID" value="TKR60055.1"/>
    <property type="molecule type" value="Genomic_DNA"/>
</dbReference>
<comment type="caution">
    <text evidence="3">The sequence shown here is derived from an EMBL/GenBank/DDBJ whole genome shotgun (WGS) entry which is preliminary data.</text>
</comment>
<accession>A0A4V5ZXK1</accession>
<keyword evidence="4" id="KW-1185">Reference proteome</keyword>
<reference evidence="3 4" key="2">
    <citation type="journal article" date="2019" name="G3 (Bethesda)">
        <title>Hybrid Assembly of the Genome of the Entomopathogenic Nematode Steinernema carpocapsae Identifies the X-Chromosome.</title>
        <authorList>
            <person name="Serra L."/>
            <person name="Macchietto M."/>
            <person name="Macias-Munoz A."/>
            <person name="McGill C.J."/>
            <person name="Rodriguez I.M."/>
            <person name="Rodriguez B."/>
            <person name="Murad R."/>
            <person name="Mortazavi A."/>
        </authorList>
    </citation>
    <scope>NUCLEOTIDE SEQUENCE [LARGE SCALE GENOMIC DNA]</scope>
    <source>
        <strain evidence="3 4">ALL</strain>
    </source>
</reference>
<evidence type="ECO:0000313" key="4">
    <source>
        <dbReference type="Proteomes" id="UP000298663"/>
    </source>
</evidence>
<feature type="coiled-coil region" evidence="2">
    <location>
        <begin position="84"/>
        <end position="125"/>
    </location>
</feature>
<name>A0A4V5ZXK1_STECR</name>
<keyword evidence="2" id="KW-0175">Coiled coil</keyword>
<comment type="subcellular location">
    <subcellularLocation>
        <location evidence="1">Nucleus</location>
    </subcellularLocation>
</comment>
<dbReference type="InterPro" id="IPR009057">
    <property type="entry name" value="Homeodomain-like_sf"/>
</dbReference>
<evidence type="ECO:0008006" key="5">
    <source>
        <dbReference type="Google" id="ProtNLM"/>
    </source>
</evidence>
<dbReference type="AlphaFoldDB" id="A0A4V5ZXK1"/>
<dbReference type="Proteomes" id="UP000298663">
    <property type="component" value="Unassembled WGS sequence"/>
</dbReference>
<organism evidence="3 4">
    <name type="scientific">Steinernema carpocapsae</name>
    <name type="common">Entomopathogenic nematode</name>
    <dbReference type="NCBI Taxonomy" id="34508"/>
    <lineage>
        <taxon>Eukaryota</taxon>
        <taxon>Metazoa</taxon>
        <taxon>Ecdysozoa</taxon>
        <taxon>Nematoda</taxon>
        <taxon>Chromadorea</taxon>
        <taxon>Rhabditida</taxon>
        <taxon>Tylenchina</taxon>
        <taxon>Panagrolaimomorpha</taxon>
        <taxon>Strongyloidoidea</taxon>
        <taxon>Steinernematidae</taxon>
        <taxon>Steinernema</taxon>
    </lineage>
</organism>
<dbReference type="SUPFAM" id="SSF46689">
    <property type="entry name" value="Homeodomain-like"/>
    <property type="match status" value="1"/>
</dbReference>
<sequence>MSPSHVCDKATKRLQAAFERNPEPSREEFMKLAAYHCLNEGIVWNFFSCKRKERQAQEAETRKKPAEEFERLGEYLVDAVIPTIASYEETVKAAIVKVQDTEDRLKAKELESSLLVEEIDRLEQQKMLQQVLFVQKMKHAAEMVDKIVKDVEKATIIHQKKKQRWESSDPRDRINCTVDNRQEIDATFEARKKADMASKVHRRR</sequence>
<dbReference type="GO" id="GO:0005634">
    <property type="term" value="C:nucleus"/>
    <property type="evidence" value="ECO:0007669"/>
    <property type="project" value="UniProtKB-SubCell"/>
</dbReference>
<reference evidence="3 4" key="1">
    <citation type="journal article" date="2015" name="Genome Biol.">
        <title>Comparative genomics of Steinernema reveals deeply conserved gene regulatory networks.</title>
        <authorList>
            <person name="Dillman A.R."/>
            <person name="Macchietto M."/>
            <person name="Porter C.F."/>
            <person name="Rogers A."/>
            <person name="Williams B."/>
            <person name="Antoshechkin I."/>
            <person name="Lee M.M."/>
            <person name="Goodwin Z."/>
            <person name="Lu X."/>
            <person name="Lewis E.E."/>
            <person name="Goodrich-Blair H."/>
            <person name="Stock S.P."/>
            <person name="Adams B.J."/>
            <person name="Sternberg P.W."/>
            <person name="Mortazavi A."/>
        </authorList>
    </citation>
    <scope>NUCLEOTIDE SEQUENCE [LARGE SCALE GENOMIC DNA]</scope>
    <source>
        <strain evidence="3 4">ALL</strain>
    </source>
</reference>
<evidence type="ECO:0000256" key="1">
    <source>
        <dbReference type="ARBA" id="ARBA00004123"/>
    </source>
</evidence>
<dbReference type="Gene3D" id="1.10.10.60">
    <property type="entry name" value="Homeodomain-like"/>
    <property type="match status" value="1"/>
</dbReference>
<evidence type="ECO:0000256" key="2">
    <source>
        <dbReference type="SAM" id="Coils"/>
    </source>
</evidence>
<gene>
    <name evidence="3" type="ORF">L596_029642</name>
</gene>